<dbReference type="PROSITE" id="PS51257">
    <property type="entry name" value="PROKAR_LIPOPROTEIN"/>
    <property type="match status" value="1"/>
</dbReference>
<dbReference type="EMBL" id="CP002209">
    <property type="protein sequence ID" value="ADN75804.1"/>
    <property type="molecule type" value="Genomic_DNA"/>
</dbReference>
<dbReference type="Proteomes" id="UP000006683">
    <property type="component" value="Chromosome"/>
</dbReference>
<dbReference type="PIRSF" id="PIRSF028200">
    <property type="entry name" value="UCP028200"/>
    <property type="match status" value="1"/>
</dbReference>
<dbReference type="GeneID" id="67181810"/>
<reference evidence="2 3" key="1">
    <citation type="journal article" date="2010" name="Stand. Genomic Sci.">
        <title>Complete genome sequence of Ferrimonas balearica type strain (PAT).</title>
        <authorList>
            <person name="Nolan M."/>
            <person name="Sikorski J."/>
            <person name="Davenport K."/>
            <person name="Lucas S."/>
            <person name="Glavina Del Rio T."/>
            <person name="Tice H."/>
            <person name="Cheng J."/>
            <person name="Goodwin L."/>
            <person name="Pitluck S."/>
            <person name="Liolios K."/>
            <person name="Ivanova N."/>
            <person name="Mavromatis K."/>
            <person name="Ovchinnikova G."/>
            <person name="Pati A."/>
            <person name="Chen A."/>
            <person name="Palaniappan K."/>
            <person name="Land M."/>
            <person name="Hauser L."/>
            <person name="Chang Y."/>
            <person name="Jeffries C."/>
            <person name="Tapia R."/>
            <person name="Brettin T."/>
            <person name="Detter J."/>
            <person name="Han C."/>
            <person name="Yasawong M."/>
            <person name="Rohde M."/>
            <person name="Tindall B."/>
            <person name="Goker M."/>
            <person name="Woyke T."/>
            <person name="Bristow J."/>
            <person name="Eisen J."/>
            <person name="Markowitz V."/>
            <person name="Hugenholtz P."/>
            <person name="Kyrpides N."/>
            <person name="Klenk H."/>
            <person name="Lapidus A."/>
        </authorList>
    </citation>
    <scope>NUCLEOTIDE SEQUENCE [LARGE SCALE GENOMIC DNA]</scope>
    <source>
        <strain evidence="3">DSM 9799 / CCM 4581 / KCTC 23876 / PAT</strain>
    </source>
</reference>
<organism evidence="2 3">
    <name type="scientific">Ferrimonas balearica (strain DSM 9799 / CCM 4581 / KCTC 23876 / PAT)</name>
    <dbReference type="NCBI Taxonomy" id="550540"/>
    <lineage>
        <taxon>Bacteria</taxon>
        <taxon>Pseudomonadati</taxon>
        <taxon>Pseudomonadota</taxon>
        <taxon>Gammaproteobacteria</taxon>
        <taxon>Alteromonadales</taxon>
        <taxon>Ferrimonadaceae</taxon>
        <taxon>Ferrimonas</taxon>
    </lineage>
</organism>
<dbReference type="STRING" id="550540.Fbal_1600"/>
<evidence type="ECO:0008006" key="4">
    <source>
        <dbReference type="Google" id="ProtNLM"/>
    </source>
</evidence>
<dbReference type="AlphaFoldDB" id="E1SQ09"/>
<name>E1SQ09_FERBD</name>
<gene>
    <name evidence="2" type="ordered locus">Fbal_1600</name>
</gene>
<evidence type="ECO:0000256" key="1">
    <source>
        <dbReference type="SAM" id="Coils"/>
    </source>
</evidence>
<dbReference type="OrthoDB" id="5767052at2"/>
<keyword evidence="1" id="KW-0175">Coiled coil</keyword>
<evidence type="ECO:0000313" key="3">
    <source>
        <dbReference type="Proteomes" id="UP000006683"/>
    </source>
</evidence>
<dbReference type="KEGG" id="fbl:Fbal_1600"/>
<dbReference type="eggNOG" id="ENOG5032RT1">
    <property type="taxonomic scope" value="Bacteria"/>
</dbReference>
<sequence>MKRCLLVVLLLGLLAGCSPRFVYGWLDWIIPWQVDDYVTLNRDQESSLDFMIGKQVRWHRAHELPLYLAHLERLQRDLAEPLDQELVLAHMQEASEHWYRLFAKLLPDLVRLIQSFSDEQVEEMLAQVNKDNAELREEYGDMTLEERIKRANKRMDKSMRKWIGKLSPAQKAAIADYNRNRHNTLELWLAYREDWIAHFSDALYNRADGERLKRELTLLLVTPDELKGQQYLSQILDNRRRLAQGLITIHAEMTPRQTRKLNRELDDLQADLEYLIHKD</sequence>
<proteinExistence type="predicted"/>
<evidence type="ECO:0000313" key="2">
    <source>
        <dbReference type="EMBL" id="ADN75804.1"/>
    </source>
</evidence>
<dbReference type="RefSeq" id="WP_013345110.1">
    <property type="nucleotide sequence ID" value="NC_014541.1"/>
</dbReference>
<keyword evidence="3" id="KW-1185">Reference proteome</keyword>
<dbReference type="HOGENOM" id="CLU_061560_0_0_6"/>
<dbReference type="InterPro" id="IPR016875">
    <property type="entry name" value="UCP028200"/>
</dbReference>
<feature type="coiled-coil region" evidence="1">
    <location>
        <begin position="118"/>
        <end position="145"/>
    </location>
</feature>
<dbReference type="Pfam" id="PF19795">
    <property type="entry name" value="DUF6279"/>
    <property type="match status" value="1"/>
</dbReference>
<protein>
    <recommendedName>
        <fullName evidence="4">Lipoprotein</fullName>
    </recommendedName>
</protein>
<accession>E1SQ09</accession>